<dbReference type="EMBL" id="JAEVFJ010000030">
    <property type="protein sequence ID" value="KAH8093144.1"/>
    <property type="molecule type" value="Genomic_DNA"/>
</dbReference>
<dbReference type="AlphaFoldDB" id="A0A8K0UIC2"/>
<comment type="caution">
    <text evidence="1">The sequence shown here is derived from an EMBL/GenBank/DDBJ whole genome shotgun (WGS) entry which is preliminary data.</text>
</comment>
<dbReference type="Proteomes" id="UP000813824">
    <property type="component" value="Unassembled WGS sequence"/>
</dbReference>
<organism evidence="1 2">
    <name type="scientific">Cristinia sonorae</name>
    <dbReference type="NCBI Taxonomy" id="1940300"/>
    <lineage>
        <taxon>Eukaryota</taxon>
        <taxon>Fungi</taxon>
        <taxon>Dikarya</taxon>
        <taxon>Basidiomycota</taxon>
        <taxon>Agaricomycotina</taxon>
        <taxon>Agaricomycetes</taxon>
        <taxon>Agaricomycetidae</taxon>
        <taxon>Agaricales</taxon>
        <taxon>Pleurotineae</taxon>
        <taxon>Stephanosporaceae</taxon>
        <taxon>Cristinia</taxon>
    </lineage>
</organism>
<evidence type="ECO:0000313" key="1">
    <source>
        <dbReference type="EMBL" id="KAH8093144.1"/>
    </source>
</evidence>
<sequence>MKCATQTVDLWPQVRPDTQPSSYTCEPYSLGTIVYVVETPPMPSPPLPQELIDVIIDCIAGDSTHQRDSYLYSCALVTDLWMHRCIFHLHNNFIVQGGITAQQTALLRHPTFLSQIRNLVFYKGQLDCNSNPSTGNIDTVLGVTSNITHLMLNCESASNPRLSPSQLRDGIILPTLTHLTLEHVAFDHFVNFALIIHHFQALESLRLVKTYQLTFHDTKIVSNGIRSPPRLRILGLDGTQDNFTYNFGHWLAQGKYGGCLIEKFVFDLGSFNPMVLILLKYLEMSLQTIEITIDPEHPALADNVFPWIGEGAWAAFDRSFAREDFACLKEVKIKVLGSQLVSDDQASEFFPQLVQRGVAVGVELGCVMKDMWIE</sequence>
<accession>A0A8K0UIC2</accession>
<evidence type="ECO:0008006" key="3">
    <source>
        <dbReference type="Google" id="ProtNLM"/>
    </source>
</evidence>
<protein>
    <recommendedName>
        <fullName evidence="3">F-box domain-containing protein</fullName>
    </recommendedName>
</protein>
<evidence type="ECO:0000313" key="2">
    <source>
        <dbReference type="Proteomes" id="UP000813824"/>
    </source>
</evidence>
<name>A0A8K0UIC2_9AGAR</name>
<proteinExistence type="predicted"/>
<gene>
    <name evidence="1" type="ORF">BXZ70DRAFT_441998</name>
</gene>
<dbReference type="SUPFAM" id="SSF52047">
    <property type="entry name" value="RNI-like"/>
    <property type="match status" value="1"/>
</dbReference>
<keyword evidence="2" id="KW-1185">Reference proteome</keyword>
<reference evidence="1" key="1">
    <citation type="journal article" date="2021" name="New Phytol.">
        <title>Evolutionary innovations through gain and loss of genes in the ectomycorrhizal Boletales.</title>
        <authorList>
            <person name="Wu G."/>
            <person name="Miyauchi S."/>
            <person name="Morin E."/>
            <person name="Kuo A."/>
            <person name="Drula E."/>
            <person name="Varga T."/>
            <person name="Kohler A."/>
            <person name="Feng B."/>
            <person name="Cao Y."/>
            <person name="Lipzen A."/>
            <person name="Daum C."/>
            <person name="Hundley H."/>
            <person name="Pangilinan J."/>
            <person name="Johnson J."/>
            <person name="Barry K."/>
            <person name="LaButti K."/>
            <person name="Ng V."/>
            <person name="Ahrendt S."/>
            <person name="Min B."/>
            <person name="Choi I.G."/>
            <person name="Park H."/>
            <person name="Plett J.M."/>
            <person name="Magnuson J."/>
            <person name="Spatafora J.W."/>
            <person name="Nagy L.G."/>
            <person name="Henrissat B."/>
            <person name="Grigoriev I.V."/>
            <person name="Yang Z.L."/>
            <person name="Xu J."/>
            <person name="Martin F.M."/>
        </authorList>
    </citation>
    <scope>NUCLEOTIDE SEQUENCE</scope>
    <source>
        <strain evidence="1">KKN 215</strain>
    </source>
</reference>